<dbReference type="EMBL" id="JARBDR010000440">
    <property type="protein sequence ID" value="KAJ8312095.1"/>
    <property type="molecule type" value="Genomic_DNA"/>
</dbReference>
<evidence type="ECO:0000313" key="1">
    <source>
        <dbReference type="EMBL" id="KAJ8312095.1"/>
    </source>
</evidence>
<protein>
    <submittedName>
        <fullName evidence="1">Uncharacterized protein</fullName>
    </submittedName>
</protein>
<proteinExistence type="predicted"/>
<organism evidence="1 2">
    <name type="scientific">Tegillarca granosa</name>
    <name type="common">Malaysian cockle</name>
    <name type="synonym">Anadara granosa</name>
    <dbReference type="NCBI Taxonomy" id="220873"/>
    <lineage>
        <taxon>Eukaryota</taxon>
        <taxon>Metazoa</taxon>
        <taxon>Spiralia</taxon>
        <taxon>Lophotrochozoa</taxon>
        <taxon>Mollusca</taxon>
        <taxon>Bivalvia</taxon>
        <taxon>Autobranchia</taxon>
        <taxon>Pteriomorphia</taxon>
        <taxon>Arcoida</taxon>
        <taxon>Arcoidea</taxon>
        <taxon>Arcidae</taxon>
        <taxon>Tegillarca</taxon>
    </lineage>
</organism>
<dbReference type="Proteomes" id="UP001217089">
    <property type="component" value="Unassembled WGS sequence"/>
</dbReference>
<keyword evidence="2" id="KW-1185">Reference proteome</keyword>
<sequence length="154" mass="17603">MYYCPAEEKKPSGVGASDVKFSSDCLIGRAEESNVLDKFIFLSMTEDEATRIAKHDSLIKELGISWFHRTSSMDPSKQKLYISQKMREVGRLLQVLRSTEAGHILSVEEMLTPEKFDKVEKGRHQLHTLNQMHKEMQCSQSSHTIQIDLSIMIT</sequence>
<dbReference type="PANTHER" id="PTHR33480:SF1">
    <property type="entry name" value="TYR RECOMBINASE DOMAIN-CONTAINING PROTEIN"/>
    <property type="match status" value="1"/>
</dbReference>
<comment type="caution">
    <text evidence="1">The sequence shown here is derived from an EMBL/GenBank/DDBJ whole genome shotgun (WGS) entry which is preliminary data.</text>
</comment>
<evidence type="ECO:0000313" key="2">
    <source>
        <dbReference type="Proteomes" id="UP001217089"/>
    </source>
</evidence>
<dbReference type="PANTHER" id="PTHR33480">
    <property type="entry name" value="SET DOMAIN-CONTAINING PROTEIN-RELATED"/>
    <property type="match status" value="1"/>
</dbReference>
<accession>A0ABQ9F3X9</accession>
<reference evidence="1 2" key="1">
    <citation type="submission" date="2022-12" db="EMBL/GenBank/DDBJ databases">
        <title>Chromosome-level genome of Tegillarca granosa.</title>
        <authorList>
            <person name="Kim J."/>
        </authorList>
    </citation>
    <scope>NUCLEOTIDE SEQUENCE [LARGE SCALE GENOMIC DNA]</scope>
    <source>
        <strain evidence="1">Teg-2019</strain>
        <tissue evidence="1">Adductor muscle</tissue>
    </source>
</reference>
<name>A0ABQ9F3X9_TEGGR</name>
<gene>
    <name evidence="1" type="ORF">KUTeg_009468</name>
</gene>